<proteinExistence type="predicted"/>
<reference evidence="1" key="1">
    <citation type="submission" date="2021-06" db="EMBL/GenBank/DDBJ databases">
        <authorList>
            <person name="Kallberg Y."/>
            <person name="Tangrot J."/>
            <person name="Rosling A."/>
        </authorList>
    </citation>
    <scope>NUCLEOTIDE SEQUENCE</scope>
    <source>
        <strain evidence="1">IL203A</strain>
    </source>
</reference>
<name>A0ACA9KCC7_9GLOM</name>
<organism evidence="1 2">
    <name type="scientific">Dentiscutata heterogama</name>
    <dbReference type="NCBI Taxonomy" id="1316150"/>
    <lineage>
        <taxon>Eukaryota</taxon>
        <taxon>Fungi</taxon>
        <taxon>Fungi incertae sedis</taxon>
        <taxon>Mucoromycota</taxon>
        <taxon>Glomeromycotina</taxon>
        <taxon>Glomeromycetes</taxon>
        <taxon>Diversisporales</taxon>
        <taxon>Gigasporaceae</taxon>
        <taxon>Dentiscutata</taxon>
    </lineage>
</organism>
<dbReference type="EMBL" id="CAJVPU010000850">
    <property type="protein sequence ID" value="CAG8464402.1"/>
    <property type="molecule type" value="Genomic_DNA"/>
</dbReference>
<accession>A0ACA9KCC7</accession>
<protein>
    <submittedName>
        <fullName evidence="1">12978_t:CDS:1</fullName>
    </submittedName>
</protein>
<evidence type="ECO:0000313" key="2">
    <source>
        <dbReference type="Proteomes" id="UP000789702"/>
    </source>
</evidence>
<dbReference type="Proteomes" id="UP000789702">
    <property type="component" value="Unassembled WGS sequence"/>
</dbReference>
<sequence>MKTVILTISEVKRGCCDFTPKKKFKAKWVLDLHGFLPRDKFKERLNEINHHMQGYPLMSEKMKKRLNRLSGMLATLIGVIVLMVFVAGAISGGGGAMAAAGILEALIVGLTIFANYRIEEKAKELARNFKNNIKLLLDDYNNRDNPTANWRFQWRTELSHYKIDAKVRSQGNITGKMEPKYVEHAEIVLEIHDALSDLTADTVTVNSEISKIPKEKIVTTVTTINL</sequence>
<evidence type="ECO:0000313" key="1">
    <source>
        <dbReference type="EMBL" id="CAG8464402.1"/>
    </source>
</evidence>
<keyword evidence="2" id="KW-1185">Reference proteome</keyword>
<gene>
    <name evidence="1" type="ORF">DHETER_LOCUS1428</name>
</gene>
<comment type="caution">
    <text evidence="1">The sequence shown here is derived from an EMBL/GenBank/DDBJ whole genome shotgun (WGS) entry which is preliminary data.</text>
</comment>